<comment type="caution">
    <text evidence="3">The sequence shown here is derived from an EMBL/GenBank/DDBJ whole genome shotgun (WGS) entry which is preliminary data.</text>
</comment>
<evidence type="ECO:0000256" key="2">
    <source>
        <dbReference type="SAM" id="Phobius"/>
    </source>
</evidence>
<reference evidence="3" key="1">
    <citation type="submission" date="2022-07" db="EMBL/GenBank/DDBJ databases">
        <authorList>
            <person name="Macas J."/>
            <person name="Novak P."/>
            <person name="Neumann P."/>
        </authorList>
    </citation>
    <scope>NUCLEOTIDE SEQUENCE</scope>
</reference>
<dbReference type="EMBL" id="CAMAPF010000134">
    <property type="protein sequence ID" value="CAH9106135.1"/>
    <property type="molecule type" value="Genomic_DNA"/>
</dbReference>
<evidence type="ECO:0000256" key="1">
    <source>
        <dbReference type="SAM" id="MobiDB-lite"/>
    </source>
</evidence>
<accession>A0AAV0DPU1</accession>
<sequence length="105" mass="12377">MDLNWVRFGPPHTISFCCLSLALYLLKRFWSSHYGSTEIIVFKFLTIFCNFVGLRKLMQRETDINRALEHSSHRGAQTACVDHQRFPSPNKHYKQLKKQAYSEKL</sequence>
<evidence type="ECO:0000313" key="3">
    <source>
        <dbReference type="EMBL" id="CAH9106135.1"/>
    </source>
</evidence>
<evidence type="ECO:0000313" key="5">
    <source>
        <dbReference type="Proteomes" id="UP001152523"/>
    </source>
</evidence>
<feature type="transmembrane region" description="Helical" evidence="2">
    <location>
        <begin position="36"/>
        <end position="54"/>
    </location>
</feature>
<evidence type="ECO:0000313" key="4">
    <source>
        <dbReference type="EMBL" id="CAH9142372.1"/>
    </source>
</evidence>
<feature type="region of interest" description="Disordered" evidence="1">
    <location>
        <begin position="75"/>
        <end position="105"/>
    </location>
</feature>
<dbReference type="AlphaFoldDB" id="A0AAV0DPU1"/>
<name>A0AAV0DPU1_9ASTE</name>
<keyword evidence="2" id="KW-0472">Membrane</keyword>
<dbReference type="Proteomes" id="UP001152523">
    <property type="component" value="Unassembled WGS sequence"/>
</dbReference>
<protein>
    <submittedName>
        <fullName evidence="3">Uncharacterized protein</fullName>
    </submittedName>
</protein>
<dbReference type="EMBL" id="CAMAPF010001040">
    <property type="protein sequence ID" value="CAH9142372.1"/>
    <property type="molecule type" value="Genomic_DNA"/>
</dbReference>
<keyword evidence="2" id="KW-1133">Transmembrane helix</keyword>
<gene>
    <name evidence="3" type="ORF">CEPIT_LOCUS17452</name>
    <name evidence="4" type="ORF">CEPIT_LOCUS39852</name>
</gene>
<keyword evidence="2" id="KW-0812">Transmembrane</keyword>
<organism evidence="3 5">
    <name type="scientific">Cuscuta epithymum</name>
    <dbReference type="NCBI Taxonomy" id="186058"/>
    <lineage>
        <taxon>Eukaryota</taxon>
        <taxon>Viridiplantae</taxon>
        <taxon>Streptophyta</taxon>
        <taxon>Embryophyta</taxon>
        <taxon>Tracheophyta</taxon>
        <taxon>Spermatophyta</taxon>
        <taxon>Magnoliopsida</taxon>
        <taxon>eudicotyledons</taxon>
        <taxon>Gunneridae</taxon>
        <taxon>Pentapetalae</taxon>
        <taxon>asterids</taxon>
        <taxon>lamiids</taxon>
        <taxon>Solanales</taxon>
        <taxon>Convolvulaceae</taxon>
        <taxon>Cuscuteae</taxon>
        <taxon>Cuscuta</taxon>
        <taxon>Cuscuta subgen. Cuscuta</taxon>
    </lineage>
</organism>
<keyword evidence="5" id="KW-1185">Reference proteome</keyword>
<proteinExistence type="predicted"/>